<feature type="coiled-coil region" evidence="9">
    <location>
        <begin position="139"/>
        <end position="167"/>
    </location>
</feature>
<dbReference type="GO" id="GO:0016301">
    <property type="term" value="F:kinase activity"/>
    <property type="evidence" value="ECO:0007669"/>
    <property type="project" value="UniProtKB-KW"/>
</dbReference>
<keyword evidence="6 12" id="KW-0418">Kinase</keyword>
<feature type="transmembrane region" description="Helical" evidence="10">
    <location>
        <begin position="57"/>
        <end position="77"/>
    </location>
</feature>
<evidence type="ECO:0000256" key="7">
    <source>
        <dbReference type="ARBA" id="ARBA00022840"/>
    </source>
</evidence>
<keyword evidence="13" id="KW-1185">Reference proteome</keyword>
<dbReference type="EMBL" id="JBHSFP010000002">
    <property type="protein sequence ID" value="MFC4530184.1"/>
    <property type="molecule type" value="Genomic_DNA"/>
</dbReference>
<keyword evidence="10" id="KW-1133">Transmembrane helix</keyword>
<evidence type="ECO:0000259" key="11">
    <source>
        <dbReference type="SMART" id="SM00387"/>
    </source>
</evidence>
<sequence length="371" mass="38825">MFAAGRTDRAVDGALAVGVVLATVTPLLLPDPNPWWIIGLGLLASAPVGWRRRAPMVVAVVVGAAMSVLVTWEKPLLPFGPLLAVYTIADLSPTWKRLAAIPAIVAAVGTSLVLPGENGETFRLVGTAFVAAYALGTSVRASRSRAAELTERARRQEQEHIAAAAEERTRIARDMHDIITHSVGLMVVQAEAGPVVVRSDPDKAEVVFDAIADTGRGALAELRGVLTALRTPGEAGGPVCGHAGERPGRSLCQPRLANLPALLDRSGLDVVSTTAGTPRPVAESVEAAVYRIVQEALTNVRKHAGTRAVRLALTWGERLTVEIADDGRGPGEGGGYGLAGMRERAAACGGTLRAEARRSGGFMVTAEFPLE</sequence>
<feature type="transmembrane region" description="Helical" evidence="10">
    <location>
        <begin position="35"/>
        <end position="50"/>
    </location>
</feature>
<dbReference type="EC" id="2.7.13.3" evidence="2"/>
<dbReference type="InterPro" id="IPR011712">
    <property type="entry name" value="Sig_transdc_His_kin_sub3_dim/P"/>
</dbReference>
<evidence type="ECO:0000256" key="10">
    <source>
        <dbReference type="SAM" id="Phobius"/>
    </source>
</evidence>
<evidence type="ECO:0000256" key="5">
    <source>
        <dbReference type="ARBA" id="ARBA00022741"/>
    </source>
</evidence>
<evidence type="ECO:0000256" key="4">
    <source>
        <dbReference type="ARBA" id="ARBA00022679"/>
    </source>
</evidence>
<evidence type="ECO:0000313" key="13">
    <source>
        <dbReference type="Proteomes" id="UP001596004"/>
    </source>
</evidence>
<evidence type="ECO:0000256" key="3">
    <source>
        <dbReference type="ARBA" id="ARBA00022553"/>
    </source>
</evidence>
<dbReference type="CDD" id="cd16917">
    <property type="entry name" value="HATPase_UhpB-NarQ-NarX-like"/>
    <property type="match status" value="1"/>
</dbReference>
<dbReference type="InterPro" id="IPR036890">
    <property type="entry name" value="HATPase_C_sf"/>
</dbReference>
<keyword evidence="4" id="KW-0808">Transferase</keyword>
<organism evidence="12 13">
    <name type="scientific">Sphaerisporangium dianthi</name>
    <dbReference type="NCBI Taxonomy" id="1436120"/>
    <lineage>
        <taxon>Bacteria</taxon>
        <taxon>Bacillati</taxon>
        <taxon>Actinomycetota</taxon>
        <taxon>Actinomycetes</taxon>
        <taxon>Streptosporangiales</taxon>
        <taxon>Streptosporangiaceae</taxon>
        <taxon>Sphaerisporangium</taxon>
    </lineage>
</organism>
<keyword evidence="5" id="KW-0547">Nucleotide-binding</keyword>
<gene>
    <name evidence="12" type="ORF">ACFO60_05360</name>
</gene>
<dbReference type="InterPro" id="IPR055558">
    <property type="entry name" value="DUF7134"/>
</dbReference>
<evidence type="ECO:0000313" key="12">
    <source>
        <dbReference type="EMBL" id="MFC4530184.1"/>
    </source>
</evidence>
<dbReference type="RefSeq" id="WP_380837701.1">
    <property type="nucleotide sequence ID" value="NZ_JBHSFP010000002.1"/>
</dbReference>
<dbReference type="SMART" id="SM00387">
    <property type="entry name" value="HATPase_c"/>
    <property type="match status" value="1"/>
</dbReference>
<keyword evidence="10" id="KW-0472">Membrane</keyword>
<keyword evidence="3" id="KW-0597">Phosphoprotein</keyword>
<dbReference type="SUPFAM" id="SSF55874">
    <property type="entry name" value="ATPase domain of HSP90 chaperone/DNA topoisomerase II/histidine kinase"/>
    <property type="match status" value="1"/>
</dbReference>
<protein>
    <recommendedName>
        <fullName evidence="2">histidine kinase</fullName>
        <ecNumber evidence="2">2.7.13.3</ecNumber>
    </recommendedName>
</protein>
<feature type="domain" description="Histidine kinase/HSP90-like ATPase" evidence="11">
    <location>
        <begin position="284"/>
        <end position="371"/>
    </location>
</feature>
<name>A0ABV9CAS0_9ACTN</name>
<accession>A0ABV9CAS0</accession>
<evidence type="ECO:0000256" key="6">
    <source>
        <dbReference type="ARBA" id="ARBA00022777"/>
    </source>
</evidence>
<dbReference type="InterPro" id="IPR003594">
    <property type="entry name" value="HATPase_dom"/>
</dbReference>
<dbReference type="PANTHER" id="PTHR24421:SF10">
    <property type="entry name" value="NITRATE_NITRITE SENSOR PROTEIN NARQ"/>
    <property type="match status" value="1"/>
</dbReference>
<keyword evidence="9" id="KW-0175">Coiled coil</keyword>
<evidence type="ECO:0000256" key="8">
    <source>
        <dbReference type="ARBA" id="ARBA00023012"/>
    </source>
</evidence>
<keyword evidence="10" id="KW-0812">Transmembrane</keyword>
<reference evidence="13" key="1">
    <citation type="journal article" date="2019" name="Int. J. Syst. Evol. Microbiol.">
        <title>The Global Catalogue of Microorganisms (GCM) 10K type strain sequencing project: providing services to taxonomists for standard genome sequencing and annotation.</title>
        <authorList>
            <consortium name="The Broad Institute Genomics Platform"/>
            <consortium name="The Broad Institute Genome Sequencing Center for Infectious Disease"/>
            <person name="Wu L."/>
            <person name="Ma J."/>
        </authorList>
    </citation>
    <scope>NUCLEOTIDE SEQUENCE [LARGE SCALE GENOMIC DNA]</scope>
    <source>
        <strain evidence="13">CGMCC 4.7132</strain>
    </source>
</reference>
<keyword evidence="7" id="KW-0067">ATP-binding</keyword>
<dbReference type="Pfam" id="PF23539">
    <property type="entry name" value="DUF7134"/>
    <property type="match status" value="1"/>
</dbReference>
<proteinExistence type="predicted"/>
<evidence type="ECO:0000256" key="9">
    <source>
        <dbReference type="SAM" id="Coils"/>
    </source>
</evidence>
<evidence type="ECO:0000256" key="2">
    <source>
        <dbReference type="ARBA" id="ARBA00012438"/>
    </source>
</evidence>
<dbReference type="Pfam" id="PF07730">
    <property type="entry name" value="HisKA_3"/>
    <property type="match status" value="1"/>
</dbReference>
<keyword evidence="8" id="KW-0902">Two-component regulatory system</keyword>
<dbReference type="Proteomes" id="UP001596004">
    <property type="component" value="Unassembled WGS sequence"/>
</dbReference>
<feature type="transmembrane region" description="Helical" evidence="10">
    <location>
        <begin position="12"/>
        <end position="29"/>
    </location>
</feature>
<dbReference type="PANTHER" id="PTHR24421">
    <property type="entry name" value="NITRATE/NITRITE SENSOR PROTEIN NARX-RELATED"/>
    <property type="match status" value="1"/>
</dbReference>
<evidence type="ECO:0000256" key="1">
    <source>
        <dbReference type="ARBA" id="ARBA00000085"/>
    </source>
</evidence>
<dbReference type="InterPro" id="IPR050482">
    <property type="entry name" value="Sensor_HK_TwoCompSys"/>
</dbReference>
<dbReference type="Gene3D" id="3.30.565.10">
    <property type="entry name" value="Histidine kinase-like ATPase, C-terminal domain"/>
    <property type="match status" value="1"/>
</dbReference>
<comment type="caution">
    <text evidence="12">The sequence shown here is derived from an EMBL/GenBank/DDBJ whole genome shotgun (WGS) entry which is preliminary data.</text>
</comment>
<dbReference type="Gene3D" id="1.20.5.1930">
    <property type="match status" value="1"/>
</dbReference>
<dbReference type="Pfam" id="PF02518">
    <property type="entry name" value="HATPase_c"/>
    <property type="match status" value="1"/>
</dbReference>
<comment type="catalytic activity">
    <reaction evidence="1">
        <text>ATP + protein L-histidine = ADP + protein N-phospho-L-histidine.</text>
        <dbReference type="EC" id="2.7.13.3"/>
    </reaction>
</comment>